<dbReference type="CDD" id="cd06260">
    <property type="entry name" value="DUF820-like"/>
    <property type="match status" value="1"/>
</dbReference>
<dbReference type="AlphaFoldDB" id="A0AAW9QWA7"/>
<dbReference type="Gene3D" id="3.90.1570.10">
    <property type="entry name" value="tt1808, chain A"/>
    <property type="match status" value="1"/>
</dbReference>
<dbReference type="SUPFAM" id="SSF52980">
    <property type="entry name" value="Restriction endonuclease-like"/>
    <property type="match status" value="1"/>
</dbReference>
<dbReference type="RefSeq" id="WP_332867125.1">
    <property type="nucleotide sequence ID" value="NZ_JBAFSM010000054.1"/>
</dbReference>
<evidence type="ECO:0000313" key="2">
    <source>
        <dbReference type="EMBL" id="MEG3439645.1"/>
    </source>
</evidence>
<evidence type="ECO:0000313" key="3">
    <source>
        <dbReference type="Proteomes" id="UP001328733"/>
    </source>
</evidence>
<keyword evidence="2" id="KW-0255">Endonuclease</keyword>
<reference evidence="2 3" key="1">
    <citation type="submission" date="2024-01" db="EMBL/GenBank/DDBJ databases">
        <title>Genomic insights into the taxonomy and metabolism of the cyanobacterium Pannus brasiliensis CCIBt3594.</title>
        <authorList>
            <person name="Machado M."/>
            <person name="Botero N.B."/>
            <person name="Andreote A.P.D."/>
            <person name="Feitosa A.M.T."/>
            <person name="Popin R."/>
            <person name="Sivonen K."/>
            <person name="Fiore M.F."/>
        </authorList>
    </citation>
    <scope>NUCLEOTIDE SEQUENCE [LARGE SCALE GENOMIC DNA]</scope>
    <source>
        <strain evidence="2 3">CCIBt3594</strain>
    </source>
</reference>
<keyword evidence="2" id="KW-0378">Hydrolase</keyword>
<dbReference type="InterPro" id="IPR008538">
    <property type="entry name" value="Uma2"/>
</dbReference>
<dbReference type="Pfam" id="PF05685">
    <property type="entry name" value="Uma2"/>
    <property type="match status" value="1"/>
</dbReference>
<keyword evidence="3" id="KW-1185">Reference proteome</keyword>
<dbReference type="PANTHER" id="PTHR33352:SF2">
    <property type="entry name" value="SLL0995 PROTEIN"/>
    <property type="match status" value="1"/>
</dbReference>
<gene>
    <name evidence="2" type="ORF">V0288_21135</name>
</gene>
<dbReference type="Proteomes" id="UP001328733">
    <property type="component" value="Unassembled WGS sequence"/>
</dbReference>
<accession>A0AAW9QWA7</accession>
<evidence type="ECO:0000259" key="1">
    <source>
        <dbReference type="Pfam" id="PF05685"/>
    </source>
</evidence>
<organism evidence="2 3">
    <name type="scientific">Pannus brasiliensis CCIBt3594</name>
    <dbReference type="NCBI Taxonomy" id="1427578"/>
    <lineage>
        <taxon>Bacteria</taxon>
        <taxon>Bacillati</taxon>
        <taxon>Cyanobacteriota</taxon>
        <taxon>Cyanophyceae</taxon>
        <taxon>Oscillatoriophycideae</taxon>
        <taxon>Chroococcales</taxon>
        <taxon>Microcystaceae</taxon>
        <taxon>Pannus</taxon>
    </lineage>
</organism>
<proteinExistence type="predicted"/>
<dbReference type="GO" id="GO:0004519">
    <property type="term" value="F:endonuclease activity"/>
    <property type="evidence" value="ECO:0007669"/>
    <property type="project" value="UniProtKB-KW"/>
</dbReference>
<name>A0AAW9QWA7_9CHRO</name>
<protein>
    <submittedName>
        <fullName evidence="2">Uma2 family endonuclease</fullName>
    </submittedName>
</protein>
<dbReference type="EMBL" id="JBAFSM010000054">
    <property type="protein sequence ID" value="MEG3439645.1"/>
    <property type="molecule type" value="Genomic_DNA"/>
</dbReference>
<keyword evidence="2" id="KW-0540">Nuclease</keyword>
<dbReference type="InterPro" id="IPR012296">
    <property type="entry name" value="Nuclease_put_TT1808"/>
</dbReference>
<dbReference type="PANTHER" id="PTHR33352">
    <property type="entry name" value="SLR1095 PROTEIN"/>
    <property type="match status" value="1"/>
</dbReference>
<feature type="domain" description="Putative restriction endonuclease" evidence="1">
    <location>
        <begin position="36"/>
        <end position="154"/>
    </location>
</feature>
<comment type="caution">
    <text evidence="2">The sequence shown here is derived from an EMBL/GenBank/DDBJ whole genome shotgun (WGS) entry which is preliminary data.</text>
</comment>
<sequence length="227" mass="26347">MVTSVDRTPATEIVYPDSDGKPLVDNTRQFRWITTIQSNLDRLFADDPDVFVAGDLLWYPVEGDNKTRQAPDVMVAFGRPKGERGSYQQWQEGGIPPRVVFEILSPGNKRAEMAKKFLFYDRHGVEEYYIYDPDRNDLEAYIRGENRLEPIENFDNRIGPALGIRFPRVEPRLIPCYPDGQPFTGYNEERERAEAERQRAERLVAKPRELNIDPDEVWRSIPLSRSL</sequence>
<dbReference type="InterPro" id="IPR011335">
    <property type="entry name" value="Restrct_endonuc-II-like"/>
</dbReference>